<evidence type="ECO:0000313" key="2">
    <source>
        <dbReference type="EMBL" id="TKV55959.1"/>
    </source>
</evidence>
<keyword evidence="3" id="KW-1185">Reference proteome</keyword>
<evidence type="ECO:0000313" key="3">
    <source>
        <dbReference type="Proteomes" id="UP000306985"/>
    </source>
</evidence>
<evidence type="ECO:0000256" key="1">
    <source>
        <dbReference type="SAM" id="Phobius"/>
    </source>
</evidence>
<reference evidence="2 3" key="1">
    <citation type="submission" date="2019-05" db="EMBL/GenBank/DDBJ databases">
        <title>Nakamurella sp. N5BH11, whole genome shotgun sequence.</title>
        <authorList>
            <person name="Tuo L."/>
        </authorList>
    </citation>
    <scope>NUCLEOTIDE SEQUENCE [LARGE SCALE GENOMIC DNA]</scope>
    <source>
        <strain evidence="2 3">N5BH11</strain>
    </source>
</reference>
<dbReference type="AlphaFoldDB" id="A0A4U6Q6N4"/>
<accession>A0A4U6Q6N4</accession>
<organism evidence="2 3">
    <name type="scientific">Nakamurella flava</name>
    <dbReference type="NCBI Taxonomy" id="2576308"/>
    <lineage>
        <taxon>Bacteria</taxon>
        <taxon>Bacillati</taxon>
        <taxon>Actinomycetota</taxon>
        <taxon>Actinomycetes</taxon>
        <taxon>Nakamurellales</taxon>
        <taxon>Nakamurellaceae</taxon>
        <taxon>Nakamurella</taxon>
    </lineage>
</organism>
<comment type="caution">
    <text evidence="2">The sequence shown here is derived from an EMBL/GenBank/DDBJ whole genome shotgun (WGS) entry which is preliminary data.</text>
</comment>
<sequence length="171" mass="18099">MTTMTTHVDRRPAIWGGVIFGLVIGGIFLASSGGQVWAAVGVAILAGGLFGLAVDYNLHRQRRAAVAALGPAGETLNRSDVHDALSGPVAKDPSARQQQLKIVDLQIAEAGRAGRRTIIVFGLLLFAEVVLAITSTPWFWVAAALFAVLLVATPIQQARLRRRRAELAAAV</sequence>
<dbReference type="RefSeq" id="WP_137451852.1">
    <property type="nucleotide sequence ID" value="NZ_SZZH01000009.1"/>
</dbReference>
<protein>
    <submittedName>
        <fullName evidence="2">Uncharacterized protein</fullName>
    </submittedName>
</protein>
<feature type="transmembrane region" description="Helical" evidence="1">
    <location>
        <begin position="12"/>
        <end position="30"/>
    </location>
</feature>
<feature type="transmembrane region" description="Helical" evidence="1">
    <location>
        <begin position="117"/>
        <end position="133"/>
    </location>
</feature>
<keyword evidence="1" id="KW-1133">Transmembrane helix</keyword>
<keyword evidence="1" id="KW-0472">Membrane</keyword>
<keyword evidence="1" id="KW-0812">Transmembrane</keyword>
<feature type="transmembrane region" description="Helical" evidence="1">
    <location>
        <begin position="36"/>
        <end position="54"/>
    </location>
</feature>
<gene>
    <name evidence="2" type="ORF">FDO65_21685</name>
</gene>
<dbReference type="Proteomes" id="UP000306985">
    <property type="component" value="Unassembled WGS sequence"/>
</dbReference>
<proteinExistence type="predicted"/>
<dbReference type="EMBL" id="SZZH01000009">
    <property type="protein sequence ID" value="TKV55959.1"/>
    <property type="molecule type" value="Genomic_DNA"/>
</dbReference>
<name>A0A4U6Q6N4_9ACTN</name>
<feature type="transmembrane region" description="Helical" evidence="1">
    <location>
        <begin position="139"/>
        <end position="155"/>
    </location>
</feature>